<comment type="similarity">
    <text evidence="2">Belongs to the nematode receptor-like protein srd family.</text>
</comment>
<keyword evidence="8" id="KW-1185">Reference proteome</keyword>
<dbReference type="GO" id="GO:0016020">
    <property type="term" value="C:membrane"/>
    <property type="evidence" value="ECO:0007669"/>
    <property type="project" value="UniProtKB-SubCell"/>
</dbReference>
<dbReference type="AlphaFoldDB" id="A0A0N4WDR2"/>
<feature type="transmembrane region" description="Helical" evidence="6">
    <location>
        <begin position="122"/>
        <end position="141"/>
    </location>
</feature>
<dbReference type="OrthoDB" id="5785156at2759"/>
<feature type="transmembrane region" description="Helical" evidence="6">
    <location>
        <begin position="211"/>
        <end position="236"/>
    </location>
</feature>
<sequence length="312" mass="34478">MQRRVRSNSSSKIPFIQLIRFLMTDERSCSAYSYLSFILRSPNTVRSMKVMLTNICTMQILTALTAAFLQGRSIVSGSSIAILSKGPLRMFGPAAGLIAFNIIAALTFYIEAELLLSFAMIAIWPILLLVGPVSSVSNSLLPLPELSIFRYGEFGGFEPKSLNRTICICIGTAVAIISPILILYLRRLILKTFNDSNHQYSKKTIQSSKMYLKALTMQAMLPILNFVPVSFLAALAWASGSETPVSEYLRICIPTLPCVIDPLIALNFVPPYRALVLKKLRKRSTPIKAESKNSESIIPNHSPRVSVITAVE</sequence>
<name>A0A0N4WDR2_HAEPC</name>
<proteinExistence type="inferred from homology"/>
<evidence type="ECO:0000313" key="9">
    <source>
        <dbReference type="WBParaSite" id="HPLM_0000873501-mRNA-1"/>
    </source>
</evidence>
<feature type="transmembrane region" description="Helical" evidence="6">
    <location>
        <begin position="90"/>
        <end position="110"/>
    </location>
</feature>
<feature type="transmembrane region" description="Helical" evidence="6">
    <location>
        <begin position="248"/>
        <end position="269"/>
    </location>
</feature>
<dbReference type="InterPro" id="IPR050920">
    <property type="entry name" value="Nematode_rcpt-like_delta"/>
</dbReference>
<dbReference type="SUPFAM" id="SSF81321">
    <property type="entry name" value="Family A G protein-coupled receptor-like"/>
    <property type="match status" value="1"/>
</dbReference>
<gene>
    <name evidence="7" type="ORF">HPLM_LOCUS8727</name>
</gene>
<evidence type="ECO:0000256" key="1">
    <source>
        <dbReference type="ARBA" id="ARBA00004141"/>
    </source>
</evidence>
<reference evidence="7 8" key="2">
    <citation type="submission" date="2018-11" db="EMBL/GenBank/DDBJ databases">
        <authorList>
            <consortium name="Pathogen Informatics"/>
        </authorList>
    </citation>
    <scope>NUCLEOTIDE SEQUENCE [LARGE SCALE GENOMIC DNA]</scope>
    <source>
        <strain evidence="7 8">MHpl1</strain>
    </source>
</reference>
<dbReference type="PANTHER" id="PTHR22945">
    <property type="entry name" value="SERPENTINE RECEPTOR, CLASS D DELTA"/>
    <property type="match status" value="1"/>
</dbReference>
<accession>A0A0N4WDR2</accession>
<evidence type="ECO:0000313" key="8">
    <source>
        <dbReference type="Proteomes" id="UP000268014"/>
    </source>
</evidence>
<dbReference type="InterPro" id="IPR019421">
    <property type="entry name" value="7TM_GPCR_serpentine_rcpt_Srd"/>
</dbReference>
<evidence type="ECO:0000256" key="5">
    <source>
        <dbReference type="ARBA" id="ARBA00023136"/>
    </source>
</evidence>
<keyword evidence="3 6" id="KW-0812">Transmembrane</keyword>
<evidence type="ECO:0000256" key="6">
    <source>
        <dbReference type="SAM" id="Phobius"/>
    </source>
</evidence>
<organism evidence="9">
    <name type="scientific">Haemonchus placei</name>
    <name type="common">Barber's pole worm</name>
    <dbReference type="NCBI Taxonomy" id="6290"/>
    <lineage>
        <taxon>Eukaryota</taxon>
        <taxon>Metazoa</taxon>
        <taxon>Ecdysozoa</taxon>
        <taxon>Nematoda</taxon>
        <taxon>Chromadorea</taxon>
        <taxon>Rhabditida</taxon>
        <taxon>Rhabditina</taxon>
        <taxon>Rhabditomorpha</taxon>
        <taxon>Strongyloidea</taxon>
        <taxon>Trichostrongylidae</taxon>
        <taxon>Haemonchus</taxon>
    </lineage>
</organism>
<keyword evidence="5 6" id="KW-0472">Membrane</keyword>
<feature type="transmembrane region" description="Helical" evidence="6">
    <location>
        <begin position="50"/>
        <end position="70"/>
    </location>
</feature>
<dbReference type="OMA" id="IIFRFRV"/>
<dbReference type="WBParaSite" id="HPLM_0000873501-mRNA-1">
    <property type="protein sequence ID" value="HPLM_0000873501-mRNA-1"/>
    <property type="gene ID" value="HPLM_0000873501"/>
</dbReference>
<protein>
    <submittedName>
        <fullName evidence="9">G_PROTEIN_RECEP_F1_2 domain-containing protein</fullName>
    </submittedName>
</protein>
<dbReference type="Proteomes" id="UP000268014">
    <property type="component" value="Unassembled WGS sequence"/>
</dbReference>
<evidence type="ECO:0000313" key="7">
    <source>
        <dbReference type="EMBL" id="VDO35669.1"/>
    </source>
</evidence>
<keyword evidence="4 6" id="KW-1133">Transmembrane helix</keyword>
<dbReference type="Pfam" id="PF10317">
    <property type="entry name" value="7TM_GPCR_Srd"/>
    <property type="match status" value="2"/>
</dbReference>
<dbReference type="PANTHER" id="PTHR22945:SF40">
    <property type="entry name" value="SERPENTINE RECEPTOR, CLASS D (DELTA)-RELATED"/>
    <property type="match status" value="1"/>
</dbReference>
<feature type="transmembrane region" description="Helical" evidence="6">
    <location>
        <begin position="161"/>
        <end position="185"/>
    </location>
</feature>
<reference evidence="9" key="1">
    <citation type="submission" date="2017-02" db="UniProtKB">
        <authorList>
            <consortium name="WormBaseParasite"/>
        </authorList>
    </citation>
    <scope>IDENTIFICATION</scope>
</reference>
<evidence type="ECO:0000256" key="4">
    <source>
        <dbReference type="ARBA" id="ARBA00022989"/>
    </source>
</evidence>
<evidence type="ECO:0000256" key="2">
    <source>
        <dbReference type="ARBA" id="ARBA00009166"/>
    </source>
</evidence>
<comment type="subcellular location">
    <subcellularLocation>
        <location evidence="1">Membrane</location>
        <topology evidence="1">Multi-pass membrane protein</topology>
    </subcellularLocation>
</comment>
<dbReference type="EMBL" id="UZAF01016919">
    <property type="protein sequence ID" value="VDO35669.1"/>
    <property type="molecule type" value="Genomic_DNA"/>
</dbReference>
<evidence type="ECO:0000256" key="3">
    <source>
        <dbReference type="ARBA" id="ARBA00022692"/>
    </source>
</evidence>